<dbReference type="InterPro" id="IPR010982">
    <property type="entry name" value="Lambda_DNA-bd_dom_sf"/>
</dbReference>
<proteinExistence type="inferred from homology"/>
<comment type="caution">
    <text evidence="3">The sequence shown here is derived from an EMBL/GenBank/DDBJ whole genome shotgun (WGS) entry which is preliminary data.</text>
</comment>
<dbReference type="InterPro" id="IPR010359">
    <property type="entry name" value="IrrE_HExxH"/>
</dbReference>
<dbReference type="RefSeq" id="WP_367636549.1">
    <property type="nucleotide sequence ID" value="NZ_JBFNQN010000003.1"/>
</dbReference>
<dbReference type="Proteomes" id="UP001555826">
    <property type="component" value="Unassembled WGS sequence"/>
</dbReference>
<dbReference type="InterPro" id="IPR001387">
    <property type="entry name" value="Cro/C1-type_HTH"/>
</dbReference>
<gene>
    <name evidence="3" type="ORF">AB1207_04225</name>
</gene>
<organism evidence="3 4">
    <name type="scientific">Kineococcus endophyticus</name>
    <dbReference type="NCBI Taxonomy" id="1181883"/>
    <lineage>
        <taxon>Bacteria</taxon>
        <taxon>Bacillati</taxon>
        <taxon>Actinomycetota</taxon>
        <taxon>Actinomycetes</taxon>
        <taxon>Kineosporiales</taxon>
        <taxon>Kineosporiaceae</taxon>
        <taxon>Kineococcus</taxon>
    </lineage>
</organism>
<name>A0ABV3P2U9_9ACTN</name>
<keyword evidence="4" id="KW-1185">Reference proteome</keyword>
<dbReference type="SMART" id="SM00530">
    <property type="entry name" value="HTH_XRE"/>
    <property type="match status" value="1"/>
</dbReference>
<dbReference type="PANTHER" id="PTHR43236">
    <property type="entry name" value="ANTITOXIN HIGA1"/>
    <property type="match status" value="1"/>
</dbReference>
<dbReference type="EMBL" id="JBFNQN010000003">
    <property type="protein sequence ID" value="MEW9263945.1"/>
    <property type="molecule type" value="Genomic_DNA"/>
</dbReference>
<dbReference type="Gene3D" id="1.10.260.40">
    <property type="entry name" value="lambda repressor-like DNA-binding domains"/>
    <property type="match status" value="1"/>
</dbReference>
<evidence type="ECO:0000313" key="4">
    <source>
        <dbReference type="Proteomes" id="UP001555826"/>
    </source>
</evidence>
<dbReference type="Pfam" id="PF06114">
    <property type="entry name" value="Peptidase_M78"/>
    <property type="match status" value="1"/>
</dbReference>
<evidence type="ECO:0000259" key="2">
    <source>
        <dbReference type="PROSITE" id="PS50943"/>
    </source>
</evidence>
<dbReference type="PANTHER" id="PTHR43236:SF1">
    <property type="entry name" value="BLL7220 PROTEIN"/>
    <property type="match status" value="1"/>
</dbReference>
<dbReference type="Pfam" id="PF01381">
    <property type="entry name" value="HTH_3"/>
    <property type="match status" value="1"/>
</dbReference>
<reference evidence="3 4" key="1">
    <citation type="submission" date="2024-07" db="EMBL/GenBank/DDBJ databases">
        <authorList>
            <person name="Thanompreechachai J."/>
            <person name="Duangmal K."/>
        </authorList>
    </citation>
    <scope>NUCLEOTIDE SEQUENCE [LARGE SCALE GENOMIC DNA]</scope>
    <source>
        <strain evidence="3 4">KCTC 19886</strain>
    </source>
</reference>
<evidence type="ECO:0000256" key="1">
    <source>
        <dbReference type="ARBA" id="ARBA00007227"/>
    </source>
</evidence>
<dbReference type="CDD" id="cd00093">
    <property type="entry name" value="HTH_XRE"/>
    <property type="match status" value="1"/>
</dbReference>
<comment type="similarity">
    <text evidence="1">Belongs to the short-chain fatty acyl-CoA assimilation regulator (ScfR) family.</text>
</comment>
<dbReference type="InterPro" id="IPR052345">
    <property type="entry name" value="Rad_response_metalloprotease"/>
</dbReference>
<feature type="domain" description="HTH cro/C1-type" evidence="2">
    <location>
        <begin position="11"/>
        <end position="65"/>
    </location>
</feature>
<dbReference type="Gene3D" id="1.10.10.2910">
    <property type="match status" value="1"/>
</dbReference>
<evidence type="ECO:0000313" key="3">
    <source>
        <dbReference type="EMBL" id="MEW9263945.1"/>
    </source>
</evidence>
<protein>
    <submittedName>
        <fullName evidence="3">XRE family transcriptional regulator</fullName>
    </submittedName>
</protein>
<dbReference type="SUPFAM" id="SSF47413">
    <property type="entry name" value="lambda repressor-like DNA-binding domains"/>
    <property type="match status" value="1"/>
</dbReference>
<sequence>MGVKLIEPSRLVLARKRAGLTASALARLVDVTPQSIHNYEAGRQSPTEDTLIRIAGALMLPESFFRLGPVSDITADEVSFRARTKMASRVRGMAICSAQLAVEVRDYVLSTFKVPSVDVPYIEQDMEPALAADYVRSRWGLDRDAPAPNMVHLLESKGVAVFSLPPLGEHLDAFAFWRNDEPFVLLNLQKSAERGRFDAAHELGHLVLHRDTTRLNGRDVEREANEFASSFLIPATGIKRRMRSNTTLDRILQEKSYWRVAAMAMAYRLHALGLLSDWSYRNNVIALGRLGYRTGEPAGMERERSLLFQKVFAASSRGVAIKKMSSETGLPLGVLGELTFSVEPTTVPSLGVTSPSAERIDEVSSVWPRPKLKAVGH</sequence>
<accession>A0ABV3P2U9</accession>
<dbReference type="PROSITE" id="PS50943">
    <property type="entry name" value="HTH_CROC1"/>
    <property type="match status" value="1"/>
</dbReference>